<evidence type="ECO:0000256" key="3">
    <source>
        <dbReference type="ARBA" id="ARBA00022490"/>
    </source>
</evidence>
<dbReference type="InterPro" id="IPR001986">
    <property type="entry name" value="Enolpyruvate_Tfrase_dom"/>
</dbReference>
<evidence type="ECO:0000256" key="11">
    <source>
        <dbReference type="ARBA" id="ARBA00047527"/>
    </source>
</evidence>
<comment type="caution">
    <text evidence="12">Lacks conserved residue(s) required for the propagation of feature annotation.</text>
</comment>
<keyword evidence="6 12" id="KW-0133">Cell shape</keyword>
<dbReference type="NCBIfam" id="NF006873">
    <property type="entry name" value="PRK09369.1"/>
    <property type="match status" value="1"/>
</dbReference>
<comment type="catalytic activity">
    <reaction evidence="11 12">
        <text>phosphoenolpyruvate + UDP-N-acetyl-alpha-D-glucosamine = UDP-N-acetyl-3-O-(1-carboxyvinyl)-alpha-D-glucosamine + phosphate</text>
        <dbReference type="Rhea" id="RHEA:18681"/>
        <dbReference type="ChEBI" id="CHEBI:43474"/>
        <dbReference type="ChEBI" id="CHEBI:57705"/>
        <dbReference type="ChEBI" id="CHEBI:58702"/>
        <dbReference type="ChEBI" id="CHEBI:68483"/>
        <dbReference type="EC" id="2.5.1.7"/>
    </reaction>
</comment>
<dbReference type="GO" id="GO:0071555">
    <property type="term" value="P:cell wall organization"/>
    <property type="evidence" value="ECO:0007669"/>
    <property type="project" value="UniProtKB-KW"/>
</dbReference>
<evidence type="ECO:0000313" key="14">
    <source>
        <dbReference type="EMBL" id="MBI3127468.1"/>
    </source>
</evidence>
<evidence type="ECO:0000256" key="5">
    <source>
        <dbReference type="ARBA" id="ARBA00022679"/>
    </source>
</evidence>
<feature type="binding site" evidence="12">
    <location>
        <position position="305"/>
    </location>
    <ligand>
        <name>UDP-N-acetyl-alpha-D-glucosamine</name>
        <dbReference type="ChEBI" id="CHEBI:57705"/>
    </ligand>
</feature>
<evidence type="ECO:0000256" key="8">
    <source>
        <dbReference type="ARBA" id="ARBA00023306"/>
    </source>
</evidence>
<keyword evidence="8 12" id="KW-0131">Cell cycle</keyword>
<name>A0A932MN74_UNCTE</name>
<feature type="binding site" evidence="12">
    <location>
        <position position="93"/>
    </location>
    <ligand>
        <name>UDP-N-acetyl-alpha-D-glucosamine</name>
        <dbReference type="ChEBI" id="CHEBI:57705"/>
    </ligand>
</feature>
<organism evidence="14 15">
    <name type="scientific">Tectimicrobiota bacterium</name>
    <dbReference type="NCBI Taxonomy" id="2528274"/>
    <lineage>
        <taxon>Bacteria</taxon>
        <taxon>Pseudomonadati</taxon>
        <taxon>Nitrospinota/Tectimicrobiota group</taxon>
        <taxon>Candidatus Tectimicrobiota</taxon>
    </lineage>
</organism>
<dbReference type="Pfam" id="PF00275">
    <property type="entry name" value="EPSP_synthase"/>
    <property type="match status" value="1"/>
</dbReference>
<proteinExistence type="inferred from homology"/>
<dbReference type="NCBIfam" id="TIGR01072">
    <property type="entry name" value="murA"/>
    <property type="match status" value="1"/>
</dbReference>
<comment type="similarity">
    <text evidence="10 12">Belongs to the EPSP synthase family. MurA subfamily.</text>
</comment>
<dbReference type="InterPro" id="IPR036968">
    <property type="entry name" value="Enolpyruvate_Tfrase_sf"/>
</dbReference>
<dbReference type="EMBL" id="JACPUR010000017">
    <property type="protein sequence ID" value="MBI3127468.1"/>
    <property type="molecule type" value="Genomic_DNA"/>
</dbReference>
<evidence type="ECO:0000313" key="15">
    <source>
        <dbReference type="Proteomes" id="UP000782312"/>
    </source>
</evidence>
<dbReference type="AlphaFoldDB" id="A0A932MN74"/>
<evidence type="ECO:0000256" key="9">
    <source>
        <dbReference type="ARBA" id="ARBA00023316"/>
    </source>
</evidence>
<evidence type="ECO:0000256" key="7">
    <source>
        <dbReference type="ARBA" id="ARBA00022984"/>
    </source>
</evidence>
<evidence type="ECO:0000256" key="10">
    <source>
        <dbReference type="ARBA" id="ARBA00038367"/>
    </source>
</evidence>
<feature type="binding site" evidence="12">
    <location>
        <begin position="22"/>
        <end position="23"/>
    </location>
    <ligand>
        <name>phosphoenolpyruvate</name>
        <dbReference type="ChEBI" id="CHEBI:58702"/>
    </ligand>
</feature>
<keyword evidence="9 12" id="KW-0961">Cell wall biogenesis/degradation</keyword>
<dbReference type="GO" id="GO:0008760">
    <property type="term" value="F:UDP-N-acetylglucosamine 1-carboxyvinyltransferase activity"/>
    <property type="evidence" value="ECO:0007669"/>
    <property type="project" value="UniProtKB-UniRule"/>
</dbReference>
<comment type="pathway">
    <text evidence="2 12">Cell wall biogenesis; peptidoglycan biosynthesis.</text>
</comment>
<feature type="domain" description="Enolpyruvate transferase" evidence="13">
    <location>
        <begin position="7"/>
        <end position="405"/>
    </location>
</feature>
<comment type="subcellular location">
    <subcellularLocation>
        <location evidence="1 12">Cytoplasm</location>
    </subcellularLocation>
</comment>
<dbReference type="SUPFAM" id="SSF55205">
    <property type="entry name" value="EPT/RTPC-like"/>
    <property type="match status" value="1"/>
</dbReference>
<keyword evidence="3 12" id="KW-0963">Cytoplasm</keyword>
<dbReference type="GO" id="GO:0008360">
    <property type="term" value="P:regulation of cell shape"/>
    <property type="evidence" value="ECO:0007669"/>
    <property type="project" value="UniProtKB-KW"/>
</dbReference>
<dbReference type="Gene3D" id="3.65.10.10">
    <property type="entry name" value="Enolpyruvate transferase domain"/>
    <property type="match status" value="2"/>
</dbReference>
<dbReference type="PANTHER" id="PTHR43783">
    <property type="entry name" value="UDP-N-ACETYLGLUCOSAMINE 1-CARBOXYVINYLTRANSFERASE"/>
    <property type="match status" value="1"/>
</dbReference>
<comment type="caution">
    <text evidence="14">The sequence shown here is derived from an EMBL/GenBank/DDBJ whole genome shotgun (WGS) entry which is preliminary data.</text>
</comment>
<dbReference type="InterPro" id="IPR013792">
    <property type="entry name" value="RNA3'P_cycl/enolpyr_Trfase_a/b"/>
</dbReference>
<evidence type="ECO:0000256" key="2">
    <source>
        <dbReference type="ARBA" id="ARBA00004752"/>
    </source>
</evidence>
<accession>A0A932MN74</accession>
<dbReference type="InterPro" id="IPR050068">
    <property type="entry name" value="MurA_subfamily"/>
</dbReference>
<dbReference type="EC" id="2.5.1.7" evidence="12"/>
<dbReference type="InterPro" id="IPR005750">
    <property type="entry name" value="UDP_GlcNAc_COvinyl_MurA"/>
</dbReference>
<evidence type="ECO:0000259" key="13">
    <source>
        <dbReference type="Pfam" id="PF00275"/>
    </source>
</evidence>
<dbReference type="GO" id="GO:0009252">
    <property type="term" value="P:peptidoglycan biosynthetic process"/>
    <property type="evidence" value="ECO:0007669"/>
    <property type="project" value="UniProtKB-UniRule"/>
</dbReference>
<keyword evidence="12" id="KW-0670">Pyruvate</keyword>
<dbReference type="HAMAP" id="MF_00111">
    <property type="entry name" value="MurA"/>
    <property type="match status" value="1"/>
</dbReference>
<keyword evidence="5 12" id="KW-0808">Transferase</keyword>
<dbReference type="GO" id="GO:0051301">
    <property type="term" value="P:cell division"/>
    <property type="evidence" value="ECO:0007669"/>
    <property type="project" value="UniProtKB-KW"/>
</dbReference>
<dbReference type="PANTHER" id="PTHR43783:SF1">
    <property type="entry name" value="UDP-N-ACETYLGLUCOSAMINE 1-CARBOXYVINYLTRANSFERASE"/>
    <property type="match status" value="1"/>
</dbReference>
<protein>
    <recommendedName>
        <fullName evidence="12">UDP-N-acetylglucosamine 1-carboxyvinyltransferase</fullName>
        <ecNumber evidence="12">2.5.1.7</ecNumber>
    </recommendedName>
    <alternativeName>
        <fullName evidence="12">Enoylpyruvate transferase</fullName>
    </alternativeName>
    <alternativeName>
        <fullName evidence="12">UDP-N-acetylglucosamine enolpyruvyl transferase</fullName>
        <shortName evidence="12">EPT</shortName>
    </alternativeName>
</protein>
<reference evidence="14" key="1">
    <citation type="submission" date="2020-07" db="EMBL/GenBank/DDBJ databases">
        <title>Huge and variable diversity of episymbiotic CPR bacteria and DPANN archaea in groundwater ecosystems.</title>
        <authorList>
            <person name="He C.Y."/>
            <person name="Keren R."/>
            <person name="Whittaker M."/>
            <person name="Farag I.F."/>
            <person name="Doudna J."/>
            <person name="Cate J.H.D."/>
            <person name="Banfield J.F."/>
        </authorList>
    </citation>
    <scope>NUCLEOTIDE SEQUENCE</scope>
    <source>
        <strain evidence="14">NC_groundwater_763_Ag_S-0.2um_68_21</strain>
    </source>
</reference>
<dbReference type="GO" id="GO:0019277">
    <property type="term" value="P:UDP-N-acetylgalactosamine biosynthetic process"/>
    <property type="evidence" value="ECO:0007669"/>
    <property type="project" value="InterPro"/>
</dbReference>
<gene>
    <name evidence="12 14" type="primary">murA</name>
    <name evidence="14" type="ORF">HYZ11_07680</name>
</gene>
<feature type="binding site" evidence="12">
    <location>
        <position position="327"/>
    </location>
    <ligand>
        <name>UDP-N-acetyl-alpha-D-glucosamine</name>
        <dbReference type="ChEBI" id="CHEBI:57705"/>
    </ligand>
</feature>
<evidence type="ECO:0000256" key="1">
    <source>
        <dbReference type="ARBA" id="ARBA00004496"/>
    </source>
</evidence>
<feature type="modified residue" description="2-(S-cysteinyl)pyruvic acid O-phosphothioketal" evidence="12">
    <location>
        <position position="117"/>
    </location>
</feature>
<feature type="active site" description="Proton donor" evidence="12">
    <location>
        <position position="117"/>
    </location>
</feature>
<comment type="function">
    <text evidence="12">Cell wall formation. Adds enolpyruvyl to UDP-N-acetylglucosamine.</text>
</comment>
<keyword evidence="7 12" id="KW-0573">Peptidoglycan synthesis</keyword>
<evidence type="ECO:0000256" key="12">
    <source>
        <dbReference type="HAMAP-Rule" id="MF_00111"/>
    </source>
</evidence>
<evidence type="ECO:0000256" key="6">
    <source>
        <dbReference type="ARBA" id="ARBA00022960"/>
    </source>
</evidence>
<evidence type="ECO:0000256" key="4">
    <source>
        <dbReference type="ARBA" id="ARBA00022618"/>
    </source>
</evidence>
<dbReference type="CDD" id="cd01555">
    <property type="entry name" value="UdpNAET"/>
    <property type="match status" value="1"/>
</dbReference>
<dbReference type="Proteomes" id="UP000782312">
    <property type="component" value="Unassembled WGS sequence"/>
</dbReference>
<dbReference type="FunFam" id="3.65.10.10:FF:000001">
    <property type="entry name" value="UDP-N-acetylglucosamine 1-carboxyvinyltransferase"/>
    <property type="match status" value="1"/>
</dbReference>
<feature type="binding site" evidence="12">
    <location>
        <begin position="122"/>
        <end position="126"/>
    </location>
    <ligand>
        <name>UDP-N-acetyl-alpha-D-glucosamine</name>
        <dbReference type="ChEBI" id="CHEBI:57705"/>
    </ligand>
</feature>
<keyword evidence="4 12" id="KW-0132">Cell division</keyword>
<dbReference type="GO" id="GO:0005737">
    <property type="term" value="C:cytoplasm"/>
    <property type="evidence" value="ECO:0007669"/>
    <property type="project" value="UniProtKB-SubCell"/>
</dbReference>
<sequence>MDQFRIQGGAPLRGEIAASGSKNATLPILAASLLAEEPCLLRGVPRLRDIETFLELLDGFGVRHQWTGRDELRLDPARARSGTAPYDLVRTMRASVMVLGPLVARFGHARVSLPGGCAIGARPIDQHLKGLEALGAEIGLEAGYIEARARRLRGARISFDLSTVTGTKNLMMAASLAEGVTVLENAAREPEVGALADLLNRMGARVRGAGTSVIEVEGVESLRGFEVDVLPDRIETGTLMIAGAITGGDVKVRRCVPAHVDALSIRLREAGLSVTEGEDWVRVESQGVIRPVNVKTAPYPGFPTDLQAQFMALMAVADGACAITETIFENRFMHAAELVRMGARISLDGRTAHVEGAPGLQGAVVMATDLRASASLVLAGLAASGETIVRRVYHLDRGYERLEARLRSLGADIERVAE</sequence>